<proteinExistence type="predicted"/>
<keyword evidence="2" id="KW-1185">Reference proteome</keyword>
<evidence type="ECO:0000313" key="2">
    <source>
        <dbReference type="Proteomes" id="UP000183832"/>
    </source>
</evidence>
<evidence type="ECO:0000313" key="1">
    <source>
        <dbReference type="EMBL" id="CRK99528.1"/>
    </source>
</evidence>
<accession>A0A1J1IH45</accession>
<reference evidence="1 2" key="1">
    <citation type="submission" date="2015-04" db="EMBL/GenBank/DDBJ databases">
        <authorList>
            <person name="Syromyatnikov M.Y."/>
            <person name="Popov V.N."/>
        </authorList>
    </citation>
    <scope>NUCLEOTIDE SEQUENCE [LARGE SCALE GENOMIC DNA]</scope>
</reference>
<dbReference type="Proteomes" id="UP000183832">
    <property type="component" value="Unassembled WGS sequence"/>
</dbReference>
<dbReference type="EMBL" id="CVRI01000051">
    <property type="protein sequence ID" value="CRK99528.1"/>
    <property type="molecule type" value="Genomic_DNA"/>
</dbReference>
<sequence>MEIKENLYILKEFYQPDGLMTVGIFHGRFVGKYLGTFFKSLSLDEFKRRNKKGKKVRVVCMNFSFIEHLRSWESLSDSRFSHICVLLDLGNFIMAYLACSFFYKFPSILRPPTQCLFLKIKMSEENFNNGLMTG</sequence>
<protein>
    <submittedName>
        <fullName evidence="1">CLUMA_CG012847, isoform A</fullName>
    </submittedName>
</protein>
<dbReference type="AlphaFoldDB" id="A0A1J1IH45"/>
<gene>
    <name evidence="1" type="ORF">CLUMA_CG012847</name>
</gene>
<name>A0A1J1IH45_9DIPT</name>
<organism evidence="1 2">
    <name type="scientific">Clunio marinus</name>
    <dbReference type="NCBI Taxonomy" id="568069"/>
    <lineage>
        <taxon>Eukaryota</taxon>
        <taxon>Metazoa</taxon>
        <taxon>Ecdysozoa</taxon>
        <taxon>Arthropoda</taxon>
        <taxon>Hexapoda</taxon>
        <taxon>Insecta</taxon>
        <taxon>Pterygota</taxon>
        <taxon>Neoptera</taxon>
        <taxon>Endopterygota</taxon>
        <taxon>Diptera</taxon>
        <taxon>Nematocera</taxon>
        <taxon>Chironomoidea</taxon>
        <taxon>Chironomidae</taxon>
        <taxon>Clunio</taxon>
    </lineage>
</organism>